<reference evidence="1" key="1">
    <citation type="journal article" date="2014" name="Int. J. Syst. Evol. Microbiol.">
        <title>Complete genome of a new Firmicutes species belonging to the dominant human colonic microbiota ('Ruminococcus bicirculans') reveals two chromosomes and a selective capacity to utilize plant glucans.</title>
        <authorList>
            <consortium name="NISC Comparative Sequencing Program"/>
            <person name="Wegmann U."/>
            <person name="Louis P."/>
            <person name="Goesmann A."/>
            <person name="Henrissat B."/>
            <person name="Duncan S.H."/>
            <person name="Flint H.J."/>
        </authorList>
    </citation>
    <scope>NUCLEOTIDE SEQUENCE</scope>
    <source>
        <strain evidence="1">JCM 17590</strain>
    </source>
</reference>
<sequence length="168" mass="18184">MRLLIQDLTDQRKLVESATGLTEQQLKAQVRDAKALTERLDLCRGTVAELGLAKSSNAALNNTDVVNFAARHIHDDPAATSGVEPLWRMGSAAAHGQRSFALMRMDRNVVTTGADGKRTVELRGDIVHDIGPAAAAAALAVNEAFRLFDLRCGRVQAPGEKLPRFNEL</sequence>
<comment type="caution">
    <text evidence="1">The sequence shown here is derived from an EMBL/GenBank/DDBJ whole genome shotgun (WGS) entry which is preliminary data.</text>
</comment>
<organism evidence="1 2">
    <name type="scientific">Gryllotalpicola daejeonensis</name>
    <dbReference type="NCBI Taxonomy" id="993087"/>
    <lineage>
        <taxon>Bacteria</taxon>
        <taxon>Bacillati</taxon>
        <taxon>Actinomycetota</taxon>
        <taxon>Actinomycetes</taxon>
        <taxon>Micrococcales</taxon>
        <taxon>Microbacteriaceae</taxon>
        <taxon>Gryllotalpicola</taxon>
    </lineage>
</organism>
<keyword evidence="2" id="KW-1185">Reference proteome</keyword>
<accession>A0ABP7ZK01</accession>
<protein>
    <recommendedName>
        <fullName evidence="3">DUF222 domain-containing protein</fullName>
    </recommendedName>
</protein>
<reference evidence="1" key="2">
    <citation type="submission" date="2023-12" db="EMBL/GenBank/DDBJ databases">
        <authorList>
            <person name="Sun Q."/>
            <person name="Inoue M."/>
        </authorList>
    </citation>
    <scope>NUCLEOTIDE SEQUENCE</scope>
    <source>
        <strain evidence="1">JCM 17590</strain>
    </source>
</reference>
<dbReference type="EMBL" id="BAABBV010000001">
    <property type="protein sequence ID" value="GAA4160917.1"/>
    <property type="molecule type" value="Genomic_DNA"/>
</dbReference>
<gene>
    <name evidence="1" type="ORF">GCM10022286_17720</name>
</gene>
<evidence type="ECO:0008006" key="3">
    <source>
        <dbReference type="Google" id="ProtNLM"/>
    </source>
</evidence>
<evidence type="ECO:0000313" key="2">
    <source>
        <dbReference type="Proteomes" id="UP001415169"/>
    </source>
</evidence>
<evidence type="ECO:0000313" key="1">
    <source>
        <dbReference type="EMBL" id="GAA4160917.1"/>
    </source>
</evidence>
<name>A0ABP7ZK01_9MICO</name>
<proteinExistence type="predicted"/>
<dbReference type="Proteomes" id="UP001415169">
    <property type="component" value="Unassembled WGS sequence"/>
</dbReference>